<feature type="transmembrane region" description="Helical" evidence="4">
    <location>
        <begin position="1490"/>
        <end position="1511"/>
    </location>
</feature>
<feature type="domain" description="MAM" evidence="5">
    <location>
        <begin position="488"/>
        <end position="661"/>
    </location>
</feature>
<dbReference type="PROSITE" id="PS50068">
    <property type="entry name" value="LDLRA_2"/>
    <property type="match status" value="3"/>
</dbReference>
<dbReference type="SMART" id="SM00137">
    <property type="entry name" value="MAM"/>
    <property type="match status" value="1"/>
</dbReference>
<dbReference type="InterPro" id="IPR051560">
    <property type="entry name" value="MAM_domain-containing"/>
</dbReference>
<feature type="domain" description="MAM" evidence="5">
    <location>
        <begin position="14"/>
        <end position="172"/>
    </location>
</feature>
<dbReference type="GO" id="GO:0016020">
    <property type="term" value="C:membrane"/>
    <property type="evidence" value="ECO:0007669"/>
    <property type="project" value="InterPro"/>
</dbReference>
<dbReference type="HOGENOM" id="CLU_246971_0_0_1"/>
<keyword evidence="4" id="KW-0812">Transmembrane</keyword>
<feature type="disulfide bond" evidence="2">
    <location>
        <begin position="834"/>
        <end position="852"/>
    </location>
</feature>
<keyword evidence="4" id="KW-1133">Transmembrane helix</keyword>
<dbReference type="InterPro" id="IPR013320">
    <property type="entry name" value="ConA-like_dom_sf"/>
</dbReference>
<feature type="disulfide bond" evidence="2">
    <location>
        <begin position="1008"/>
        <end position="1026"/>
    </location>
</feature>
<evidence type="ECO:0000256" key="1">
    <source>
        <dbReference type="ARBA" id="ARBA00023157"/>
    </source>
</evidence>
<feature type="domain" description="MAM" evidence="5">
    <location>
        <begin position="174"/>
        <end position="335"/>
    </location>
</feature>
<feature type="disulfide bond" evidence="2">
    <location>
        <begin position="1020"/>
        <end position="1035"/>
    </location>
</feature>
<sequence length="1537" mass="174695">MLKRGGLLENVQILECKFTENFCQWKDLGSNGWVLGGYSYYDQSGFGQPAKQIENDGFIYSKSPTKRSELESPILYDKEPFCFIFSCFMFGLSVGSLELQLESVIGDDISKFNSIGQSVWKQEGSKYDGWILGKYHFDPSQHNGDMFRLKFVATSDDIALSSISVKPGSCDFDYKCDFEDPSLCFWLIEPDHKSNFRWFVSNGSNSQHDLVGYDATTNTEAGHFMRTPTNGLIGSSSDLISTIYLSSNEAKCLSFKLFKQQYPSDTLQLDIESRSGSRSTVWSQPYVTNQQWVKVNVDLPSLDDIKLILTASRHSERSTPIAIDELAVSPEPCSSHGYCNFDYGLCDYTIKSGELLVGFGRLPDPAAINWTPLKNIDPYDLFVYTNTPKNDELVSYSLESPFIERTENKTCLSFSYALTFERKGKFLIKVTSNETSARDQIQSLNPVKSEEKWKTVELPLSDSGQLFKFSFEFSGVQLFAAIDNIVVNDCAYQETPVCFHHGLIDRKCIKIVPSAFNNWLFKKPSQLPKSSDLDYKFKNDFVLFFDEPVDFRDISSFSYFYISNLKPNVKYCLKFWYSITGNIELKLWTDKMDSDFNQYLRKPSIATLNSHFGSNWDQATIQLDDIFDEESKLIFGASHTVNSQGTIIIEGLEMTEGSCSIDYNYYCDFETDCSWNNLDKDRSFVLTGSSQEYAATTKWDRRKAEKYREDKTLGTTNGHYISPKSYNDIAILLFPPIYLSEKTAEMCLSFHIRYLGDSLKYMYAIEIITEQGGVFKLIQKVSMVKELVWEKVVTPIKFNPNLSKDARIYLVGTGGVAIDDIRIDMGTCADSFVCRNGMQLSQNQVCDFIGDCMTGEDEHNCGLCSYEYSYIREFGYFDDTLPEKCETIANISSSSKGTDRKTSAFLKPTAPTCKLQFNYSNDQREFKNLKVLLLFIVEHKIEVWHDLMFKSIRNGIAEINLGRIPVPFQLEFVTHLTSSEYSISFGPLKFIDCGYQDTIDNFEPFYTCKNGRRIGKDQLCDLSIDCFDGDDELNCENYRIYSFEDSSEAEYWTNLSNEKSKWRLAKAGEQNIVIPTRDHSKGLDESHYMAFYPEKDHLMDGSESKEIKLASPELTSVDNCSMVFYYNTAGVTLLVSLVDSNSNYTQLLELPSDDVFGFKRKLINLKKGDISVPFNFVFTARYSESDQGNYQSNYYAVIDDIVISGSCFDKSEDPFNNIQSGCPKNEFRCKTNVGSVCLTNDKLCDHNIDCLDGIDEFYCGPCEFDSQSLCGWTNQGENDWVTFDKYNGNKNDAKIPEKNKPINFIVPEKRSNNLRTILKSPRLGKTSIDCRFNFTYFLADRATMTVRLRNGLESSSKKVFDLDHTNEWKDKSLEVGSLDPGYYIQFVLDVESTDDTRVHSGLASFQLIDCDPINDPTTTTSKPETEQPITTEYYEQIITEDYEPISTIEPSPQTAVTTTVSELTTPNKDNPITVSNIEVQKSRGVTFGSVSLILLGAVTLVLAFVFVALYVRRRTRSQNHQPHGIPLSEVAPENNLL</sequence>
<feature type="disulfide bond" evidence="2">
    <location>
        <begin position="846"/>
        <end position="861"/>
    </location>
</feature>
<dbReference type="EnsemblMetazoa" id="tetur05g05630.1">
    <property type="protein sequence ID" value="tetur05g05630.1"/>
    <property type="gene ID" value="tetur05g05630"/>
</dbReference>
<keyword evidence="1 2" id="KW-1015">Disulfide bond</keyword>
<dbReference type="Gene3D" id="4.10.400.10">
    <property type="entry name" value="Low-density Lipoprotein Receptor"/>
    <property type="match status" value="3"/>
</dbReference>
<keyword evidence="7" id="KW-1185">Reference proteome</keyword>
<reference evidence="6" key="2">
    <citation type="submission" date="2015-06" db="UniProtKB">
        <authorList>
            <consortium name="EnsemblMetazoa"/>
        </authorList>
    </citation>
    <scope>IDENTIFICATION</scope>
</reference>
<dbReference type="PROSITE" id="PS50060">
    <property type="entry name" value="MAM_2"/>
    <property type="match status" value="7"/>
</dbReference>
<evidence type="ECO:0000313" key="7">
    <source>
        <dbReference type="Proteomes" id="UP000015104"/>
    </source>
</evidence>
<feature type="domain" description="MAM" evidence="5">
    <location>
        <begin position="665"/>
        <end position="830"/>
    </location>
</feature>
<evidence type="ECO:0000256" key="3">
    <source>
        <dbReference type="SAM" id="MobiDB-lite"/>
    </source>
</evidence>
<feature type="domain" description="MAM" evidence="5">
    <location>
        <begin position="337"/>
        <end position="492"/>
    </location>
</feature>
<dbReference type="PRINTS" id="PR00261">
    <property type="entry name" value="LDLRECEPTOR"/>
</dbReference>
<evidence type="ECO:0000313" key="6">
    <source>
        <dbReference type="EnsemblMetazoa" id="tetur05g05630.1"/>
    </source>
</evidence>
<evidence type="ECO:0000256" key="4">
    <source>
        <dbReference type="SAM" id="Phobius"/>
    </source>
</evidence>
<dbReference type="STRING" id="32264.T1K5B0"/>
<feature type="region of interest" description="Disordered" evidence="3">
    <location>
        <begin position="1518"/>
        <end position="1537"/>
    </location>
</feature>
<dbReference type="Pfam" id="PF00629">
    <property type="entry name" value="MAM"/>
    <property type="match status" value="7"/>
</dbReference>
<dbReference type="PANTHER" id="PTHR23282:SF101">
    <property type="entry name" value="MAM DOMAIN-CONTAINING PROTEIN"/>
    <property type="match status" value="1"/>
</dbReference>
<dbReference type="Proteomes" id="UP000015104">
    <property type="component" value="Unassembled WGS sequence"/>
</dbReference>
<dbReference type="eggNOG" id="KOG1216">
    <property type="taxonomic scope" value="Eukaryota"/>
</dbReference>
<reference evidence="7" key="1">
    <citation type="submission" date="2011-08" db="EMBL/GenBank/DDBJ databases">
        <authorList>
            <person name="Rombauts S."/>
        </authorList>
    </citation>
    <scope>NUCLEOTIDE SEQUENCE</scope>
    <source>
        <strain evidence="7">London</strain>
    </source>
</reference>
<evidence type="ECO:0000256" key="2">
    <source>
        <dbReference type="PROSITE-ProRule" id="PRU00124"/>
    </source>
</evidence>
<dbReference type="SUPFAM" id="SSF57424">
    <property type="entry name" value="LDL receptor-like module"/>
    <property type="match status" value="3"/>
</dbReference>
<evidence type="ECO:0000259" key="5">
    <source>
        <dbReference type="PROSITE" id="PS50060"/>
    </source>
</evidence>
<dbReference type="InterPro" id="IPR036055">
    <property type="entry name" value="LDL_receptor-like_sf"/>
</dbReference>
<dbReference type="InterPro" id="IPR000998">
    <property type="entry name" value="MAM_dom"/>
</dbReference>
<dbReference type="SMART" id="SM00192">
    <property type="entry name" value="LDLa"/>
    <property type="match status" value="3"/>
</dbReference>
<dbReference type="CDD" id="cd00112">
    <property type="entry name" value="LDLa"/>
    <property type="match status" value="3"/>
</dbReference>
<feature type="domain" description="MAM" evidence="5">
    <location>
        <begin position="1260"/>
        <end position="1412"/>
    </location>
</feature>
<dbReference type="Gene3D" id="2.60.120.200">
    <property type="match status" value="7"/>
</dbReference>
<accession>T1K5B0</accession>
<proteinExistence type="predicted"/>
<keyword evidence="4" id="KW-0472">Membrane</keyword>
<dbReference type="SUPFAM" id="SSF49899">
    <property type="entry name" value="Concanavalin A-like lectins/glucanases"/>
    <property type="match status" value="6"/>
</dbReference>
<dbReference type="PANTHER" id="PTHR23282">
    <property type="entry name" value="APICAL ENDOSOMAL GLYCOPROTEIN PRECURSOR"/>
    <property type="match status" value="1"/>
</dbReference>
<comment type="caution">
    <text evidence="2">Lacks conserved residue(s) required for the propagation of feature annotation.</text>
</comment>
<feature type="disulfide bond" evidence="2">
    <location>
        <begin position="1244"/>
        <end position="1259"/>
    </location>
</feature>
<dbReference type="InterPro" id="IPR002172">
    <property type="entry name" value="LDrepeatLR_classA_rpt"/>
</dbReference>
<dbReference type="CDD" id="cd06263">
    <property type="entry name" value="MAM"/>
    <property type="match status" value="1"/>
</dbReference>
<organism evidence="6 7">
    <name type="scientific">Tetranychus urticae</name>
    <name type="common">Two-spotted spider mite</name>
    <dbReference type="NCBI Taxonomy" id="32264"/>
    <lineage>
        <taxon>Eukaryota</taxon>
        <taxon>Metazoa</taxon>
        <taxon>Ecdysozoa</taxon>
        <taxon>Arthropoda</taxon>
        <taxon>Chelicerata</taxon>
        <taxon>Arachnida</taxon>
        <taxon>Acari</taxon>
        <taxon>Acariformes</taxon>
        <taxon>Trombidiformes</taxon>
        <taxon>Prostigmata</taxon>
        <taxon>Eleutherengona</taxon>
        <taxon>Raphignathae</taxon>
        <taxon>Tetranychoidea</taxon>
        <taxon>Tetranychidae</taxon>
        <taxon>Tetranychus</taxon>
    </lineage>
</organism>
<protein>
    <recommendedName>
        <fullName evidence="5">MAM domain-containing protein</fullName>
    </recommendedName>
</protein>
<feature type="domain" description="MAM" evidence="5">
    <location>
        <begin position="1042"/>
        <end position="1209"/>
    </location>
</feature>
<dbReference type="EMBL" id="CAEY01001585">
    <property type="status" value="NOT_ANNOTATED_CDS"/>
    <property type="molecule type" value="Genomic_DNA"/>
</dbReference>
<name>T1K5B0_TETUR</name>